<evidence type="ECO:0000313" key="7">
    <source>
        <dbReference type="EMBL" id="QAS52979.1"/>
    </source>
</evidence>
<feature type="transmembrane region" description="Helical" evidence="6">
    <location>
        <begin position="151"/>
        <end position="174"/>
    </location>
</feature>
<dbReference type="PANTHER" id="PTHR30086:SF6">
    <property type="entry name" value="AMINO ACID EFFLUX PROTEIN YCGF-RELATED"/>
    <property type="match status" value="1"/>
</dbReference>
<dbReference type="OrthoDB" id="7874789at2"/>
<keyword evidence="2" id="KW-1003">Cell membrane</keyword>
<evidence type="ECO:0000256" key="4">
    <source>
        <dbReference type="ARBA" id="ARBA00022989"/>
    </source>
</evidence>
<name>A0A410ME16_9BACI</name>
<keyword evidence="3 6" id="KW-0812">Transmembrane</keyword>
<dbReference type="Pfam" id="PF01810">
    <property type="entry name" value="LysE"/>
    <property type="match status" value="1"/>
</dbReference>
<gene>
    <name evidence="7" type="ORF">HLI_12645</name>
</gene>
<dbReference type="GO" id="GO:0015171">
    <property type="term" value="F:amino acid transmembrane transporter activity"/>
    <property type="evidence" value="ECO:0007669"/>
    <property type="project" value="TreeGrafter"/>
</dbReference>
<keyword evidence="5 6" id="KW-0472">Membrane</keyword>
<evidence type="ECO:0000313" key="8">
    <source>
        <dbReference type="Proteomes" id="UP000287756"/>
    </source>
</evidence>
<feature type="transmembrane region" description="Helical" evidence="6">
    <location>
        <begin position="71"/>
        <end position="89"/>
    </location>
</feature>
<dbReference type="PANTHER" id="PTHR30086">
    <property type="entry name" value="ARGININE EXPORTER PROTEIN ARGO"/>
    <property type="match status" value="1"/>
</dbReference>
<dbReference type="KEGG" id="hli:HLI_12645"/>
<evidence type="ECO:0000256" key="2">
    <source>
        <dbReference type="ARBA" id="ARBA00022475"/>
    </source>
</evidence>
<reference evidence="7 8" key="1">
    <citation type="submission" date="2018-01" db="EMBL/GenBank/DDBJ databases">
        <title>The whole genome sequencing and assembly of Halobacillus litoralis ERB031 strain.</title>
        <authorList>
            <person name="Lee S.-J."/>
            <person name="Park M.-K."/>
            <person name="Kim J.-Y."/>
            <person name="Lee Y.-J."/>
            <person name="Yi H."/>
            <person name="Bahn Y.-S."/>
            <person name="Kim J.F."/>
            <person name="Lee D.-W."/>
        </authorList>
    </citation>
    <scope>NUCLEOTIDE SEQUENCE [LARGE SCALE GENOMIC DNA]</scope>
    <source>
        <strain evidence="7 8">ERB 031</strain>
    </source>
</reference>
<comment type="subcellular location">
    <subcellularLocation>
        <location evidence="1">Cell membrane</location>
        <topology evidence="1">Multi-pass membrane protein</topology>
    </subcellularLocation>
</comment>
<keyword evidence="4 6" id="KW-1133">Transmembrane helix</keyword>
<proteinExistence type="predicted"/>
<dbReference type="EMBL" id="CP026118">
    <property type="protein sequence ID" value="QAS52979.1"/>
    <property type="molecule type" value="Genomic_DNA"/>
</dbReference>
<evidence type="ECO:0000256" key="1">
    <source>
        <dbReference type="ARBA" id="ARBA00004651"/>
    </source>
</evidence>
<evidence type="ECO:0000256" key="3">
    <source>
        <dbReference type="ARBA" id="ARBA00022692"/>
    </source>
</evidence>
<dbReference type="InterPro" id="IPR001123">
    <property type="entry name" value="LeuE-type"/>
</dbReference>
<accession>A0A410ME16</accession>
<feature type="transmembrane region" description="Helical" evidence="6">
    <location>
        <begin position="33"/>
        <end position="59"/>
    </location>
</feature>
<organism evidence="7 8">
    <name type="scientific">Halobacillus litoralis</name>
    <dbReference type="NCBI Taxonomy" id="45668"/>
    <lineage>
        <taxon>Bacteria</taxon>
        <taxon>Bacillati</taxon>
        <taxon>Bacillota</taxon>
        <taxon>Bacilli</taxon>
        <taxon>Bacillales</taxon>
        <taxon>Bacillaceae</taxon>
        <taxon>Halobacillus</taxon>
    </lineage>
</organism>
<evidence type="ECO:0000256" key="6">
    <source>
        <dbReference type="SAM" id="Phobius"/>
    </source>
</evidence>
<dbReference type="RefSeq" id="WP_128525257.1">
    <property type="nucleotide sequence ID" value="NZ_CANLVY010000001.1"/>
</dbReference>
<dbReference type="Proteomes" id="UP000287756">
    <property type="component" value="Chromosome"/>
</dbReference>
<evidence type="ECO:0008006" key="9">
    <source>
        <dbReference type="Google" id="ProtNLM"/>
    </source>
</evidence>
<dbReference type="AlphaFoldDB" id="A0A410ME16"/>
<evidence type="ECO:0000256" key="5">
    <source>
        <dbReference type="ARBA" id="ARBA00023136"/>
    </source>
</evidence>
<sequence>MFQLLLSGLIIGVVSSPTCPSNGEEIKYGTKYGFYSALIVGAGAVVGDAVILAAILLWLMPFADSNSMIITFLWLFGSAVLFYVAWGIFKEIKTVEGVDPKAKSIGVKYPFKHYLKAFWTGAAITTFNPFTVLWWMGLLTPIMNDGESISMIYPLAVLSGALFWFVLLAVLLYLGEKWLNKRRRQAILLISGLAVLGYSIYFLYQFIIQVFHV</sequence>
<feature type="transmembrane region" description="Helical" evidence="6">
    <location>
        <begin position="186"/>
        <end position="207"/>
    </location>
</feature>
<dbReference type="GO" id="GO:0005886">
    <property type="term" value="C:plasma membrane"/>
    <property type="evidence" value="ECO:0007669"/>
    <property type="project" value="UniProtKB-SubCell"/>
</dbReference>
<protein>
    <recommendedName>
        <fullName evidence="9">Lysine transporter LysE</fullName>
    </recommendedName>
</protein>